<dbReference type="GO" id="GO:0005737">
    <property type="term" value="C:cytoplasm"/>
    <property type="evidence" value="ECO:0007669"/>
    <property type="project" value="UniProtKB-SubCell"/>
</dbReference>
<evidence type="ECO:0000256" key="6">
    <source>
        <dbReference type="ARBA" id="ARBA00022618"/>
    </source>
</evidence>
<evidence type="ECO:0000256" key="10">
    <source>
        <dbReference type="ARBA" id="ARBA00022984"/>
    </source>
</evidence>
<feature type="transmembrane region" description="Helical" evidence="15">
    <location>
        <begin position="24"/>
        <end position="47"/>
    </location>
</feature>
<keyword evidence="20" id="KW-1185">Reference proteome</keyword>
<dbReference type="InterPro" id="IPR004101">
    <property type="entry name" value="Mur_ligase_C"/>
</dbReference>
<keyword evidence="8 14" id="KW-0067">ATP-binding</keyword>
<dbReference type="EC" id="6.3.2.8" evidence="3 14"/>
<dbReference type="Pfam" id="PF01225">
    <property type="entry name" value="Mur_ligase"/>
    <property type="match status" value="1"/>
</dbReference>
<dbReference type="Gene3D" id="3.40.50.720">
    <property type="entry name" value="NAD(P)-binding Rossmann-like Domain"/>
    <property type="match status" value="1"/>
</dbReference>
<evidence type="ECO:0000313" key="20">
    <source>
        <dbReference type="Proteomes" id="UP000595278"/>
    </source>
</evidence>
<dbReference type="GO" id="GO:0051301">
    <property type="term" value="P:cell division"/>
    <property type="evidence" value="ECO:0007669"/>
    <property type="project" value="UniProtKB-KW"/>
</dbReference>
<dbReference type="GO" id="GO:0008763">
    <property type="term" value="F:UDP-N-acetylmuramate-L-alanine ligase activity"/>
    <property type="evidence" value="ECO:0007669"/>
    <property type="project" value="UniProtKB-UniRule"/>
</dbReference>
<dbReference type="FunFam" id="3.40.1190.10:FF:000001">
    <property type="entry name" value="UDP-N-acetylmuramate--L-alanine ligase"/>
    <property type="match status" value="1"/>
</dbReference>
<evidence type="ECO:0000259" key="18">
    <source>
        <dbReference type="Pfam" id="PF08245"/>
    </source>
</evidence>
<evidence type="ECO:0000256" key="15">
    <source>
        <dbReference type="SAM" id="Phobius"/>
    </source>
</evidence>
<dbReference type="EMBL" id="CP067393">
    <property type="protein sequence ID" value="QQP84971.1"/>
    <property type="molecule type" value="Genomic_DNA"/>
</dbReference>
<dbReference type="InterPro" id="IPR005758">
    <property type="entry name" value="UDP-N-AcMur_Ala_ligase_MurC"/>
</dbReference>
<keyword evidence="9 14" id="KW-0133">Cell shape</keyword>
<organism evidence="19 20">
    <name type="scientific">Entomomonas asaccharolytica</name>
    <dbReference type="NCBI Taxonomy" id="2785331"/>
    <lineage>
        <taxon>Bacteria</taxon>
        <taxon>Pseudomonadati</taxon>
        <taxon>Pseudomonadota</taxon>
        <taxon>Gammaproteobacteria</taxon>
        <taxon>Pseudomonadales</taxon>
        <taxon>Pseudomonadaceae</taxon>
        <taxon>Entomomonas</taxon>
    </lineage>
</organism>
<keyword evidence="11 14" id="KW-0131">Cell cycle</keyword>
<dbReference type="SUPFAM" id="SSF51984">
    <property type="entry name" value="MurCD N-terminal domain"/>
    <property type="match status" value="1"/>
</dbReference>
<comment type="similarity">
    <text evidence="14">Belongs to the MurCDEF family.</text>
</comment>
<dbReference type="NCBIfam" id="TIGR01082">
    <property type="entry name" value="murC"/>
    <property type="match status" value="1"/>
</dbReference>
<comment type="function">
    <text evidence="14">Cell wall formation.</text>
</comment>
<dbReference type="RefSeq" id="WP_201091005.1">
    <property type="nucleotide sequence ID" value="NZ_CP067393.1"/>
</dbReference>
<evidence type="ECO:0000259" key="17">
    <source>
        <dbReference type="Pfam" id="PF02875"/>
    </source>
</evidence>
<gene>
    <name evidence="14 19" type="primary">murC</name>
    <name evidence="19" type="ORF">JHT90_11295</name>
</gene>
<keyword evidence="6 14" id="KW-0132">Cell division</keyword>
<dbReference type="Pfam" id="PF08245">
    <property type="entry name" value="Mur_ligase_M"/>
    <property type="match status" value="1"/>
</dbReference>
<dbReference type="GO" id="GO:0005524">
    <property type="term" value="F:ATP binding"/>
    <property type="evidence" value="ECO:0007669"/>
    <property type="project" value="UniProtKB-UniRule"/>
</dbReference>
<feature type="domain" description="Mur ligase N-terminal catalytic" evidence="16">
    <location>
        <begin position="25"/>
        <end position="123"/>
    </location>
</feature>
<dbReference type="GO" id="GO:0009252">
    <property type="term" value="P:peptidoglycan biosynthetic process"/>
    <property type="evidence" value="ECO:0007669"/>
    <property type="project" value="UniProtKB-UniRule"/>
</dbReference>
<evidence type="ECO:0000313" key="19">
    <source>
        <dbReference type="EMBL" id="QQP84971.1"/>
    </source>
</evidence>
<keyword evidence="15" id="KW-0812">Transmembrane</keyword>
<keyword evidence="7 14" id="KW-0547">Nucleotide-binding</keyword>
<feature type="domain" description="Mur ligase C-terminal" evidence="17">
    <location>
        <begin position="329"/>
        <end position="464"/>
    </location>
</feature>
<keyword evidence="15" id="KW-0472">Membrane</keyword>
<comment type="pathway">
    <text evidence="2 14">Cell wall biogenesis; peptidoglycan biosynthesis.</text>
</comment>
<evidence type="ECO:0000256" key="5">
    <source>
        <dbReference type="ARBA" id="ARBA00022598"/>
    </source>
</evidence>
<sequence>MVKSRYEVLQPESRRMRRMRRVHWIHFVGIGGSGMCGIAEVLLNLGYKISGSDIKASPVTERLKKMGATIYIGHCVENQANASVLVVSSAINTENPEVAAALERRIPVVPRAEMLGELMRYRYGIAVAGTHGKTTTTSLIASVYAAAKLDPTFVIGGRLNAAGTNAKLGGGQYLIAEADESDASFLHLQPMVAVVTNIEADHMATYDGDFNKLKKTFISFLHNLPFYGLAVMCIDDPVVREIIPQISRPIMTYGFSEDADIRAVDVYQEELRTYFTILRKGYEPLKAVVNLPGKHNVLNSLATLAIACDDGINDRTILAGISKFEGVGRRFQVYGELPLDGGTVMVVDDYGHHPTEVAAVIQAVRDGWPERRLVMLYQPHRYTRTRDLYEDFVQVLSGVNLLLLMEVYPAGEEPIPGADSRQLCGSIRQRGVLDPIYVERDTDIVDVVKPILRPGDILLCQGAGDIGSIANQIMKNAKSFISKPVKPLKKGKKKNEKI</sequence>
<keyword evidence="5 14" id="KW-0436">Ligase</keyword>
<dbReference type="PANTHER" id="PTHR43445:SF3">
    <property type="entry name" value="UDP-N-ACETYLMURAMATE--L-ALANINE LIGASE"/>
    <property type="match status" value="1"/>
</dbReference>
<feature type="binding site" evidence="14">
    <location>
        <begin position="129"/>
        <end position="135"/>
    </location>
    <ligand>
        <name>ATP</name>
        <dbReference type="ChEBI" id="CHEBI:30616"/>
    </ligand>
</feature>
<dbReference type="Proteomes" id="UP000595278">
    <property type="component" value="Chromosome"/>
</dbReference>
<evidence type="ECO:0000256" key="8">
    <source>
        <dbReference type="ARBA" id="ARBA00022840"/>
    </source>
</evidence>
<evidence type="ECO:0000256" key="4">
    <source>
        <dbReference type="ARBA" id="ARBA00022490"/>
    </source>
</evidence>
<feature type="domain" description="Mur ligase central" evidence="18">
    <location>
        <begin position="127"/>
        <end position="307"/>
    </location>
</feature>
<name>A0A974NDU4_9GAMM</name>
<keyword evidence="4 14" id="KW-0963">Cytoplasm</keyword>
<keyword evidence="10 14" id="KW-0573">Peptidoglycan synthesis</keyword>
<dbReference type="HAMAP" id="MF_00046">
    <property type="entry name" value="MurC"/>
    <property type="match status" value="1"/>
</dbReference>
<dbReference type="KEGG" id="eaz:JHT90_11295"/>
<comment type="catalytic activity">
    <reaction evidence="13 14">
        <text>UDP-N-acetyl-alpha-D-muramate + L-alanine + ATP = UDP-N-acetyl-alpha-D-muramoyl-L-alanine + ADP + phosphate + H(+)</text>
        <dbReference type="Rhea" id="RHEA:23372"/>
        <dbReference type="ChEBI" id="CHEBI:15378"/>
        <dbReference type="ChEBI" id="CHEBI:30616"/>
        <dbReference type="ChEBI" id="CHEBI:43474"/>
        <dbReference type="ChEBI" id="CHEBI:57972"/>
        <dbReference type="ChEBI" id="CHEBI:70757"/>
        <dbReference type="ChEBI" id="CHEBI:83898"/>
        <dbReference type="ChEBI" id="CHEBI:456216"/>
        <dbReference type="EC" id="6.3.2.8"/>
    </reaction>
</comment>
<dbReference type="InterPro" id="IPR050061">
    <property type="entry name" value="MurCDEF_pg_biosynth"/>
</dbReference>
<evidence type="ECO:0000259" key="16">
    <source>
        <dbReference type="Pfam" id="PF01225"/>
    </source>
</evidence>
<evidence type="ECO:0000256" key="12">
    <source>
        <dbReference type="ARBA" id="ARBA00023316"/>
    </source>
</evidence>
<keyword evidence="12 14" id="KW-0961">Cell wall biogenesis/degradation</keyword>
<accession>A0A974NDU4</accession>
<evidence type="ECO:0000256" key="14">
    <source>
        <dbReference type="HAMAP-Rule" id="MF_00046"/>
    </source>
</evidence>
<evidence type="ECO:0000256" key="13">
    <source>
        <dbReference type="ARBA" id="ARBA00047833"/>
    </source>
</evidence>
<dbReference type="SUPFAM" id="SSF53244">
    <property type="entry name" value="MurD-like peptide ligases, peptide-binding domain"/>
    <property type="match status" value="1"/>
</dbReference>
<evidence type="ECO:0000256" key="3">
    <source>
        <dbReference type="ARBA" id="ARBA00012211"/>
    </source>
</evidence>
<evidence type="ECO:0000256" key="11">
    <source>
        <dbReference type="ARBA" id="ARBA00023306"/>
    </source>
</evidence>
<dbReference type="InterPro" id="IPR036615">
    <property type="entry name" value="Mur_ligase_C_dom_sf"/>
</dbReference>
<evidence type="ECO:0000256" key="1">
    <source>
        <dbReference type="ARBA" id="ARBA00004496"/>
    </source>
</evidence>
<proteinExistence type="inferred from homology"/>
<dbReference type="Gene3D" id="3.90.190.20">
    <property type="entry name" value="Mur ligase, C-terminal domain"/>
    <property type="match status" value="1"/>
</dbReference>
<dbReference type="InterPro" id="IPR013221">
    <property type="entry name" value="Mur_ligase_cen"/>
</dbReference>
<reference evidence="19 20" key="1">
    <citation type="submission" date="2021-01" db="EMBL/GenBank/DDBJ databases">
        <title>Entomomonas sp. F2A isolated from a house cricket (Acheta domesticus).</title>
        <authorList>
            <person name="Spergser J."/>
            <person name="Busse H.-J."/>
        </authorList>
    </citation>
    <scope>NUCLEOTIDE SEQUENCE [LARGE SCALE GENOMIC DNA]</scope>
    <source>
        <strain evidence="19 20">F2A</strain>
    </source>
</reference>
<dbReference type="Pfam" id="PF02875">
    <property type="entry name" value="Mur_ligase_C"/>
    <property type="match status" value="1"/>
</dbReference>
<keyword evidence="15" id="KW-1133">Transmembrane helix</keyword>
<evidence type="ECO:0000256" key="9">
    <source>
        <dbReference type="ARBA" id="ARBA00022960"/>
    </source>
</evidence>
<comment type="subcellular location">
    <subcellularLocation>
        <location evidence="1 14">Cytoplasm</location>
    </subcellularLocation>
</comment>
<evidence type="ECO:0000256" key="2">
    <source>
        <dbReference type="ARBA" id="ARBA00004752"/>
    </source>
</evidence>
<dbReference type="GO" id="GO:0008360">
    <property type="term" value="P:regulation of cell shape"/>
    <property type="evidence" value="ECO:0007669"/>
    <property type="project" value="UniProtKB-KW"/>
</dbReference>
<dbReference type="GO" id="GO:0071555">
    <property type="term" value="P:cell wall organization"/>
    <property type="evidence" value="ECO:0007669"/>
    <property type="project" value="UniProtKB-KW"/>
</dbReference>
<dbReference type="Gene3D" id="3.40.1190.10">
    <property type="entry name" value="Mur-like, catalytic domain"/>
    <property type="match status" value="1"/>
</dbReference>
<dbReference type="InterPro" id="IPR036565">
    <property type="entry name" value="Mur-like_cat_sf"/>
</dbReference>
<dbReference type="PANTHER" id="PTHR43445">
    <property type="entry name" value="UDP-N-ACETYLMURAMATE--L-ALANINE LIGASE-RELATED"/>
    <property type="match status" value="1"/>
</dbReference>
<dbReference type="InterPro" id="IPR000713">
    <property type="entry name" value="Mur_ligase_N"/>
</dbReference>
<protein>
    <recommendedName>
        <fullName evidence="3 14">UDP-N-acetylmuramate--L-alanine ligase</fullName>
        <ecNumber evidence="3 14">6.3.2.8</ecNumber>
    </recommendedName>
    <alternativeName>
        <fullName evidence="14">UDP-N-acetylmuramoyl-L-alanine synthetase</fullName>
    </alternativeName>
</protein>
<evidence type="ECO:0000256" key="7">
    <source>
        <dbReference type="ARBA" id="ARBA00022741"/>
    </source>
</evidence>
<dbReference type="SUPFAM" id="SSF53623">
    <property type="entry name" value="MurD-like peptide ligases, catalytic domain"/>
    <property type="match status" value="1"/>
</dbReference>
<dbReference type="AlphaFoldDB" id="A0A974NDU4"/>